<evidence type="ECO:0000256" key="2">
    <source>
        <dbReference type="SAM" id="SignalP"/>
    </source>
</evidence>
<accession>A0A8B6ETG5</accession>
<feature type="signal peptide" evidence="2">
    <location>
        <begin position="1"/>
        <end position="16"/>
    </location>
</feature>
<gene>
    <name evidence="3" type="ORF">MGAL_10B063555</name>
</gene>
<feature type="transmembrane region" description="Helical" evidence="1">
    <location>
        <begin position="239"/>
        <end position="261"/>
    </location>
</feature>
<organism evidence="3 4">
    <name type="scientific">Mytilus galloprovincialis</name>
    <name type="common">Mediterranean mussel</name>
    <dbReference type="NCBI Taxonomy" id="29158"/>
    <lineage>
        <taxon>Eukaryota</taxon>
        <taxon>Metazoa</taxon>
        <taxon>Spiralia</taxon>
        <taxon>Lophotrochozoa</taxon>
        <taxon>Mollusca</taxon>
        <taxon>Bivalvia</taxon>
        <taxon>Autobranchia</taxon>
        <taxon>Pteriomorphia</taxon>
        <taxon>Mytilida</taxon>
        <taxon>Mytiloidea</taxon>
        <taxon>Mytilidae</taxon>
        <taxon>Mytilinae</taxon>
        <taxon>Mytilus</taxon>
    </lineage>
</organism>
<evidence type="ECO:0000313" key="4">
    <source>
        <dbReference type="Proteomes" id="UP000596742"/>
    </source>
</evidence>
<keyword evidence="4" id="KW-1185">Reference proteome</keyword>
<keyword evidence="2" id="KW-0732">Signal</keyword>
<sequence>MIICIWLVCLIGGGNCLNNGQNAFFWEPLEPLLFNEDVILKCHIKDCCPEDTQWTGGETSSLLTLGRVSNNKAKYEESWGVDASYLKIKNFGIDDGDSLYTCFHGFSKHPKNLTIKGNNFALMPTEESLKKNVTVRNGYLNASVEFLKVYPVPVCNCTFQKLGITEHINVGSSFYPTASIFLKGKLDIGHQICHKDCFGTIQVDCRIGTHEFKVFDAIVDIQFIQSLQKTKDNELSTTVIISVVFSVMAVIVLVAIAVYCFRRNCKKACSWLVNDSSIEMSSEEGDHQTSEAFGNAVNIDRMKIEVEVDPLLVENPVNEDKKNQTFKYDFLLSIKSNIFFCEQKRNLNIENNGPDNADLNEDYDTEKVADVSTDNALTRAADNIDNAPLDNINEAPANLKDTRNQSLQKDMKEGAFIEIV</sequence>
<dbReference type="OrthoDB" id="6187644at2759"/>
<evidence type="ECO:0000313" key="3">
    <source>
        <dbReference type="EMBL" id="VDI39560.1"/>
    </source>
</evidence>
<keyword evidence="1" id="KW-0472">Membrane</keyword>
<evidence type="ECO:0008006" key="5">
    <source>
        <dbReference type="Google" id="ProtNLM"/>
    </source>
</evidence>
<dbReference type="EMBL" id="UYJE01005696">
    <property type="protein sequence ID" value="VDI39560.1"/>
    <property type="molecule type" value="Genomic_DNA"/>
</dbReference>
<protein>
    <recommendedName>
        <fullName evidence="5">Ig-like domain-containing protein</fullName>
    </recommendedName>
</protein>
<dbReference type="AlphaFoldDB" id="A0A8B6ETG5"/>
<name>A0A8B6ETG5_MYTGA</name>
<feature type="chain" id="PRO_5032376200" description="Ig-like domain-containing protein" evidence="2">
    <location>
        <begin position="17"/>
        <end position="420"/>
    </location>
</feature>
<proteinExistence type="predicted"/>
<keyword evidence="1" id="KW-1133">Transmembrane helix</keyword>
<reference evidence="3" key="1">
    <citation type="submission" date="2018-11" db="EMBL/GenBank/DDBJ databases">
        <authorList>
            <person name="Alioto T."/>
            <person name="Alioto T."/>
        </authorList>
    </citation>
    <scope>NUCLEOTIDE SEQUENCE</scope>
</reference>
<evidence type="ECO:0000256" key="1">
    <source>
        <dbReference type="SAM" id="Phobius"/>
    </source>
</evidence>
<dbReference type="Proteomes" id="UP000596742">
    <property type="component" value="Unassembled WGS sequence"/>
</dbReference>
<keyword evidence="1" id="KW-0812">Transmembrane</keyword>
<comment type="caution">
    <text evidence="3">The sequence shown here is derived from an EMBL/GenBank/DDBJ whole genome shotgun (WGS) entry which is preliminary data.</text>
</comment>